<name>A0A5C5XD92_9PLAN</name>
<reference evidence="3 4" key="1">
    <citation type="submission" date="2019-02" db="EMBL/GenBank/DDBJ databases">
        <title>Deep-cultivation of Planctomycetes and their phenomic and genomic characterization uncovers novel biology.</title>
        <authorList>
            <person name="Wiegand S."/>
            <person name="Jogler M."/>
            <person name="Boedeker C."/>
            <person name="Pinto D."/>
            <person name="Vollmers J."/>
            <person name="Rivas-Marin E."/>
            <person name="Kohn T."/>
            <person name="Peeters S.H."/>
            <person name="Heuer A."/>
            <person name="Rast P."/>
            <person name="Oberbeckmann S."/>
            <person name="Bunk B."/>
            <person name="Jeske O."/>
            <person name="Meyerdierks A."/>
            <person name="Storesund J.E."/>
            <person name="Kallscheuer N."/>
            <person name="Luecker S."/>
            <person name="Lage O.M."/>
            <person name="Pohl T."/>
            <person name="Merkel B.J."/>
            <person name="Hornburger P."/>
            <person name="Mueller R.-W."/>
            <person name="Bruemmer F."/>
            <person name="Labrenz M."/>
            <person name="Spormann A.M."/>
            <person name="Op Den Camp H."/>
            <person name="Overmann J."/>
            <person name="Amann R."/>
            <person name="Jetten M.S.M."/>
            <person name="Mascher T."/>
            <person name="Medema M.H."/>
            <person name="Devos D.P."/>
            <person name="Kaster A.-K."/>
            <person name="Ovreas L."/>
            <person name="Rohde M."/>
            <person name="Galperin M.Y."/>
            <person name="Jogler C."/>
        </authorList>
    </citation>
    <scope>NUCLEOTIDE SEQUENCE [LARGE SCALE GENOMIC DNA]</scope>
    <source>
        <strain evidence="3 4">Pan54</strain>
    </source>
</reference>
<evidence type="ECO:0000313" key="3">
    <source>
        <dbReference type="EMBL" id="TWT60273.1"/>
    </source>
</evidence>
<evidence type="ECO:0000256" key="2">
    <source>
        <dbReference type="SAM" id="SignalP"/>
    </source>
</evidence>
<sequence length="226" mass="26443" precursor="true">MRNSKAVYQGALLSMGFCLIAAMATNVEAQGKMNRGKDLRQEDRARPGTWDHVDELAVDLANLAQDLHDEVHVHLEGHQYFRHIDGHAEKIEELSEHIHDLAHEGGNIRHLREDVIELDEEVHHADGVITDIARKGVRARDFDGGVRQTRRIVDAMIAILHHLEEDLTEMDPSYRNARYRPDVDDHLHNHRRPSEEYHDRYPSRYDSRDRYYYNRSPGHMHHNHIR</sequence>
<dbReference type="EMBL" id="SJPG01000001">
    <property type="protein sequence ID" value="TWT60273.1"/>
    <property type="molecule type" value="Genomic_DNA"/>
</dbReference>
<feature type="chain" id="PRO_5022996064" evidence="2">
    <location>
        <begin position="30"/>
        <end position="226"/>
    </location>
</feature>
<protein>
    <submittedName>
        <fullName evidence="3">Uncharacterized protein</fullName>
    </submittedName>
</protein>
<feature type="region of interest" description="Disordered" evidence="1">
    <location>
        <begin position="180"/>
        <end position="202"/>
    </location>
</feature>
<accession>A0A5C5XD92</accession>
<dbReference type="OrthoDB" id="284455at2"/>
<keyword evidence="4" id="KW-1185">Reference proteome</keyword>
<dbReference type="Proteomes" id="UP000316095">
    <property type="component" value="Unassembled WGS sequence"/>
</dbReference>
<organism evidence="3 4">
    <name type="scientific">Rubinisphaera italica</name>
    <dbReference type="NCBI Taxonomy" id="2527969"/>
    <lineage>
        <taxon>Bacteria</taxon>
        <taxon>Pseudomonadati</taxon>
        <taxon>Planctomycetota</taxon>
        <taxon>Planctomycetia</taxon>
        <taxon>Planctomycetales</taxon>
        <taxon>Planctomycetaceae</taxon>
        <taxon>Rubinisphaera</taxon>
    </lineage>
</organism>
<feature type="signal peptide" evidence="2">
    <location>
        <begin position="1"/>
        <end position="29"/>
    </location>
</feature>
<evidence type="ECO:0000313" key="4">
    <source>
        <dbReference type="Proteomes" id="UP000316095"/>
    </source>
</evidence>
<dbReference type="AlphaFoldDB" id="A0A5C5XD92"/>
<comment type="caution">
    <text evidence="3">The sequence shown here is derived from an EMBL/GenBank/DDBJ whole genome shotgun (WGS) entry which is preliminary data.</text>
</comment>
<dbReference type="RefSeq" id="WP_146502422.1">
    <property type="nucleotide sequence ID" value="NZ_SJPG01000001.1"/>
</dbReference>
<evidence type="ECO:0000256" key="1">
    <source>
        <dbReference type="SAM" id="MobiDB-lite"/>
    </source>
</evidence>
<proteinExistence type="predicted"/>
<keyword evidence="2" id="KW-0732">Signal</keyword>
<gene>
    <name evidence="3" type="ORF">Pan54_09870</name>
</gene>